<feature type="region of interest" description="Disordered" evidence="1">
    <location>
        <begin position="712"/>
        <end position="739"/>
    </location>
</feature>
<evidence type="ECO:0000256" key="1">
    <source>
        <dbReference type="SAM" id="MobiDB-lite"/>
    </source>
</evidence>
<gene>
    <name evidence="3" type="ORF">ODALV1_LOCUS4038</name>
</gene>
<accession>A0ABP1PWQ0</accession>
<dbReference type="Gene3D" id="2.40.50.90">
    <property type="match status" value="1"/>
</dbReference>
<protein>
    <recommendedName>
        <fullName evidence="2">Tudor domain-containing protein</fullName>
    </recommendedName>
</protein>
<sequence>MDEDPVPGPSRYLMANQTDNLMDGARGNDELMDRGRDTDGAITKYGSTVGRHGYCILPEDFPEMDGINPCTFEPETYETPTFDYYDYMEFNRLRMLLFHVHNRKNDFLNRVDRGERDPENVPSDNFLKSHIQKVYGAVDFESKQLRGGLEVLKEYMIEQADMDPEDPEIMLQLLDLDIEANDPIVACEELEALIDRSYDDEKIKLYTTLDPRHASAEWFVISRGHPGIVRERHLRQVNEDRHQDETLPGTDEMASGPLQNLHLYDPKFELCFEWPYRVFTEDYEDWEIYKDIPRLLAVKILKHLNKFPCGVTPMAFWESYLKEDGTRPRAGDMTLKQILNQFYKEIWFVKPRPDLPELMFPGFLENVVDPDIVLKRAWHTINCLLGMNSFMLLDDVFAAMKGLYNFKFHPTDWEFTNVQSFVQYCNKTFASMGLTVHRVIVTKGGKVCHYDYLLIDTSHWKRHVERLHGIHDGNRPTSKPVPKNFLELGDRIDALSNYVRPTEYIVCGLKYMTDPYDMYAVPREFRNRLGHFMDKIQNHKDVIRANTFGPPHSDSILVGMYMLAFLQRVDYNRSQRWYRVRVIGKKKNGSSIWVYSIDYGFLTQVKPKDIRLMPRGVISKELAYAIPMRLTLQHPDRKGKIKNRKEIRDMIFDLMDDDVVQAKLLSCIFNLRWGCLKWKVDCHVVTQFPNQEVIIPDLATLFHKEYNKRKREQSKEAEKAVTLKANPEEQSAEVPTENATTEIEVTDLPTESAIPDVKVAEVTIEKAIREVNAAKLPFAKTAPESNSAKTDDGAKVVAEVGFIEKLAANKDEKKMTIKIVAGIESEEGSDLD</sequence>
<dbReference type="Gene3D" id="2.30.30.140">
    <property type="match status" value="1"/>
</dbReference>
<organism evidence="3 4">
    <name type="scientific">Orchesella dallaii</name>
    <dbReference type="NCBI Taxonomy" id="48710"/>
    <lineage>
        <taxon>Eukaryota</taxon>
        <taxon>Metazoa</taxon>
        <taxon>Ecdysozoa</taxon>
        <taxon>Arthropoda</taxon>
        <taxon>Hexapoda</taxon>
        <taxon>Collembola</taxon>
        <taxon>Entomobryomorpha</taxon>
        <taxon>Entomobryoidea</taxon>
        <taxon>Orchesellidae</taxon>
        <taxon>Orchesellinae</taxon>
        <taxon>Orchesella</taxon>
    </lineage>
</organism>
<dbReference type="CDD" id="cd20379">
    <property type="entry name" value="Tudor_dTUD-like"/>
    <property type="match status" value="1"/>
</dbReference>
<dbReference type="EMBL" id="CAXLJM020000013">
    <property type="protein sequence ID" value="CAL8078231.1"/>
    <property type="molecule type" value="Genomic_DNA"/>
</dbReference>
<comment type="caution">
    <text evidence="3">The sequence shown here is derived from an EMBL/GenBank/DDBJ whole genome shotgun (WGS) entry which is preliminary data.</text>
</comment>
<dbReference type="InterPro" id="IPR035437">
    <property type="entry name" value="SNase_OB-fold_sf"/>
</dbReference>
<reference evidence="3 4" key="1">
    <citation type="submission" date="2024-08" db="EMBL/GenBank/DDBJ databases">
        <authorList>
            <person name="Cucini C."/>
            <person name="Frati F."/>
        </authorList>
    </citation>
    <scope>NUCLEOTIDE SEQUENCE [LARGE SCALE GENOMIC DNA]</scope>
</reference>
<name>A0ABP1PWQ0_9HEXA</name>
<evidence type="ECO:0000313" key="3">
    <source>
        <dbReference type="EMBL" id="CAL8078231.1"/>
    </source>
</evidence>
<evidence type="ECO:0000313" key="4">
    <source>
        <dbReference type="Proteomes" id="UP001642540"/>
    </source>
</evidence>
<evidence type="ECO:0000259" key="2">
    <source>
        <dbReference type="Pfam" id="PF00567"/>
    </source>
</evidence>
<dbReference type="Pfam" id="PF00567">
    <property type="entry name" value="TUDOR"/>
    <property type="match status" value="1"/>
</dbReference>
<proteinExistence type="predicted"/>
<dbReference type="Proteomes" id="UP001642540">
    <property type="component" value="Unassembled WGS sequence"/>
</dbReference>
<dbReference type="SUPFAM" id="SSF63748">
    <property type="entry name" value="Tudor/PWWP/MBT"/>
    <property type="match status" value="1"/>
</dbReference>
<feature type="domain" description="Tudor" evidence="2">
    <location>
        <begin position="573"/>
        <end position="616"/>
    </location>
</feature>
<keyword evidence="4" id="KW-1185">Reference proteome</keyword>
<dbReference type="InterPro" id="IPR002999">
    <property type="entry name" value="Tudor"/>
</dbReference>